<dbReference type="EMBL" id="FQ790345">
    <property type="protein sequence ID" value="CCD52919.1"/>
    <property type="molecule type" value="Genomic_DNA"/>
</dbReference>
<dbReference type="Proteomes" id="UP000008177">
    <property type="component" value="Unplaced contigs"/>
</dbReference>
<dbReference type="AlphaFoldDB" id="G2YMS1"/>
<dbReference type="HOGENOM" id="CLU_3142907_0_0_1"/>
<organism evidence="1 2">
    <name type="scientific">Botryotinia fuckeliana (strain T4)</name>
    <name type="common">Noble rot fungus</name>
    <name type="synonym">Botrytis cinerea</name>
    <dbReference type="NCBI Taxonomy" id="999810"/>
    <lineage>
        <taxon>Eukaryota</taxon>
        <taxon>Fungi</taxon>
        <taxon>Dikarya</taxon>
        <taxon>Ascomycota</taxon>
        <taxon>Pezizomycotina</taxon>
        <taxon>Leotiomycetes</taxon>
        <taxon>Helotiales</taxon>
        <taxon>Sclerotiniaceae</taxon>
        <taxon>Botrytis</taxon>
    </lineage>
</organism>
<evidence type="ECO:0000313" key="2">
    <source>
        <dbReference type="Proteomes" id="UP000008177"/>
    </source>
</evidence>
<gene>
    <name evidence="1" type="ORF">BofuT4_uP138430.1</name>
</gene>
<reference evidence="2" key="1">
    <citation type="journal article" date="2011" name="PLoS Genet.">
        <title>Genomic analysis of the necrotrophic fungal pathogens Sclerotinia sclerotiorum and Botrytis cinerea.</title>
        <authorList>
            <person name="Amselem J."/>
            <person name="Cuomo C.A."/>
            <person name="van Kan J.A."/>
            <person name="Viaud M."/>
            <person name="Benito E.P."/>
            <person name="Couloux A."/>
            <person name="Coutinho P.M."/>
            <person name="de Vries R.P."/>
            <person name="Dyer P.S."/>
            <person name="Fillinger S."/>
            <person name="Fournier E."/>
            <person name="Gout L."/>
            <person name="Hahn M."/>
            <person name="Kohn L."/>
            <person name="Lapalu N."/>
            <person name="Plummer K.M."/>
            <person name="Pradier J.M."/>
            <person name="Quevillon E."/>
            <person name="Sharon A."/>
            <person name="Simon A."/>
            <person name="ten Have A."/>
            <person name="Tudzynski B."/>
            <person name="Tudzynski P."/>
            <person name="Wincker P."/>
            <person name="Andrew M."/>
            <person name="Anthouard V."/>
            <person name="Beever R.E."/>
            <person name="Beffa R."/>
            <person name="Benoit I."/>
            <person name="Bouzid O."/>
            <person name="Brault B."/>
            <person name="Chen Z."/>
            <person name="Choquer M."/>
            <person name="Collemare J."/>
            <person name="Cotton P."/>
            <person name="Danchin E.G."/>
            <person name="Da Silva C."/>
            <person name="Gautier A."/>
            <person name="Giraud C."/>
            <person name="Giraud T."/>
            <person name="Gonzalez C."/>
            <person name="Grossetete S."/>
            <person name="Guldener U."/>
            <person name="Henrissat B."/>
            <person name="Howlett B.J."/>
            <person name="Kodira C."/>
            <person name="Kretschmer M."/>
            <person name="Lappartient A."/>
            <person name="Leroch M."/>
            <person name="Levis C."/>
            <person name="Mauceli E."/>
            <person name="Neuveglise C."/>
            <person name="Oeser B."/>
            <person name="Pearson M."/>
            <person name="Poulain J."/>
            <person name="Poussereau N."/>
            <person name="Quesneville H."/>
            <person name="Rascle C."/>
            <person name="Schumacher J."/>
            <person name="Segurens B."/>
            <person name="Sexton A."/>
            <person name="Silva E."/>
            <person name="Sirven C."/>
            <person name="Soanes D.M."/>
            <person name="Talbot N.J."/>
            <person name="Templeton M."/>
            <person name="Yandava C."/>
            <person name="Yarden O."/>
            <person name="Zeng Q."/>
            <person name="Rollins J.A."/>
            <person name="Lebrun M.H."/>
            <person name="Dickman M."/>
        </authorList>
    </citation>
    <scope>NUCLEOTIDE SEQUENCE [LARGE SCALE GENOMIC DNA]</scope>
    <source>
        <strain evidence="2">T4</strain>
    </source>
</reference>
<evidence type="ECO:0000313" key="1">
    <source>
        <dbReference type="EMBL" id="CCD52919.1"/>
    </source>
</evidence>
<proteinExistence type="predicted"/>
<sequence length="49" mass="5569">MVKIETSDTVRLGKKWLESHNRRISTQGSLDCNPFSRADGLSMLETRTC</sequence>
<name>G2YMS1_BOTF4</name>
<protein>
    <submittedName>
        <fullName evidence="1">Uncharacterized protein</fullName>
    </submittedName>
</protein>
<dbReference type="InParanoid" id="G2YMS1"/>
<accession>G2YMS1</accession>